<accession>A0A428JTV5</accession>
<feature type="transmembrane region" description="Helical" evidence="1">
    <location>
        <begin position="209"/>
        <end position="228"/>
    </location>
</feature>
<comment type="caution">
    <text evidence="2">The sequence shown here is derived from an EMBL/GenBank/DDBJ whole genome shotgun (WGS) entry which is preliminary data.</text>
</comment>
<gene>
    <name evidence="2" type="ORF">EI290_01755</name>
</gene>
<keyword evidence="1" id="KW-1133">Transmembrane helix</keyword>
<dbReference type="Proteomes" id="UP000280066">
    <property type="component" value="Unassembled WGS sequence"/>
</dbReference>
<evidence type="ECO:0000256" key="1">
    <source>
        <dbReference type="SAM" id="Phobius"/>
    </source>
</evidence>
<protein>
    <submittedName>
        <fullName evidence="2">Uncharacterized protein</fullName>
    </submittedName>
</protein>
<dbReference type="PROSITE" id="PS51257">
    <property type="entry name" value="PROKAR_LIPOPROTEIN"/>
    <property type="match status" value="1"/>
</dbReference>
<evidence type="ECO:0000313" key="3">
    <source>
        <dbReference type="Proteomes" id="UP000280066"/>
    </source>
</evidence>
<feature type="transmembrane region" description="Helical" evidence="1">
    <location>
        <begin position="156"/>
        <end position="189"/>
    </location>
</feature>
<keyword evidence="1" id="KW-0472">Membrane</keyword>
<keyword evidence="3" id="KW-1185">Reference proteome</keyword>
<evidence type="ECO:0000313" key="2">
    <source>
        <dbReference type="EMBL" id="RSK37402.1"/>
    </source>
</evidence>
<dbReference type="AlphaFoldDB" id="A0A428JTV5"/>
<dbReference type="EMBL" id="RWIS01000001">
    <property type="protein sequence ID" value="RSK37402.1"/>
    <property type="molecule type" value="Genomic_DNA"/>
</dbReference>
<sequence>MARPWIGSLLLVVGLLAGCRGAQGVFLFRPLQPAYSAGPASLPEPGPNGLVLPPAQLPASSVASRPAALPAPGPTGTVTRLRRAKVAVLARRPLSARAALPPSSRQPVPHLSSLTRDRKHPYPFRRLRAGSALPDASASVGQGRPVSDTAYFLTGLGLVVGGLLLGFSIGGWLGLLLGLALGVPGYLLLGRGYAGGWQAVARPRLPGRLRWTSGLQSVLLALAGVGVLGAGMALGAGLVALVGVLGIVLGASGLIRCRPVPQ</sequence>
<organism evidence="2 3">
    <name type="scientific">Hymenobacter metallilatus</name>
    <dbReference type="NCBI Taxonomy" id="2493666"/>
    <lineage>
        <taxon>Bacteria</taxon>
        <taxon>Pseudomonadati</taxon>
        <taxon>Bacteroidota</taxon>
        <taxon>Cytophagia</taxon>
        <taxon>Cytophagales</taxon>
        <taxon>Hymenobacteraceae</taxon>
        <taxon>Hymenobacter</taxon>
    </lineage>
</organism>
<keyword evidence="1" id="KW-0812">Transmembrane</keyword>
<reference evidence="2 3" key="1">
    <citation type="submission" date="2018-12" db="EMBL/GenBank/DDBJ databases">
        <authorList>
            <person name="Feng G."/>
            <person name="Zhu H."/>
        </authorList>
    </citation>
    <scope>NUCLEOTIDE SEQUENCE [LARGE SCALE GENOMIC DNA]</scope>
    <source>
        <strain evidence="2 3">9PBR-2</strain>
    </source>
</reference>
<proteinExistence type="predicted"/>
<name>A0A428JTV5_9BACT</name>
<feature type="transmembrane region" description="Helical" evidence="1">
    <location>
        <begin position="234"/>
        <end position="255"/>
    </location>
</feature>
<dbReference type="RefSeq" id="WP_125426032.1">
    <property type="nucleotide sequence ID" value="NZ_RWIS01000001.1"/>
</dbReference>